<evidence type="ECO:0000256" key="3">
    <source>
        <dbReference type="ARBA" id="ARBA00022723"/>
    </source>
</evidence>
<feature type="binding site" evidence="5">
    <location>
        <position position="101"/>
    </location>
    <ligand>
        <name>Mg(2+)</name>
        <dbReference type="ChEBI" id="CHEBI:18420"/>
    </ligand>
</feature>
<dbReference type="Proteomes" id="UP001549320">
    <property type="component" value="Unassembled WGS sequence"/>
</dbReference>
<reference evidence="7 8" key="1">
    <citation type="submission" date="2024-06" db="EMBL/GenBank/DDBJ databases">
        <title>Sorghum-associated microbial communities from plants grown in Nebraska, USA.</title>
        <authorList>
            <person name="Schachtman D."/>
        </authorList>
    </citation>
    <scope>NUCLEOTIDE SEQUENCE [LARGE SCALE GENOMIC DNA]</scope>
    <source>
        <strain evidence="7 8">2709</strain>
    </source>
</reference>
<evidence type="ECO:0000313" key="8">
    <source>
        <dbReference type="Proteomes" id="UP001549320"/>
    </source>
</evidence>
<accession>A0ABV2QHB6</accession>
<name>A0ABV2QHB6_9BURK</name>
<proteinExistence type="inferred from homology"/>
<gene>
    <name evidence="5" type="primary">vapC</name>
    <name evidence="7" type="ORF">ABIE13_005561</name>
</gene>
<evidence type="ECO:0000256" key="4">
    <source>
        <dbReference type="ARBA" id="ARBA00022801"/>
    </source>
</evidence>
<evidence type="ECO:0000313" key="7">
    <source>
        <dbReference type="EMBL" id="MET4580420.1"/>
    </source>
</evidence>
<dbReference type="CDD" id="cd09874">
    <property type="entry name" value="PIN_MT3492-like"/>
    <property type="match status" value="1"/>
</dbReference>
<keyword evidence="2 5" id="KW-0540">Nuclease</keyword>
<feature type="binding site" evidence="5">
    <location>
        <position position="6"/>
    </location>
    <ligand>
        <name>Mg(2+)</name>
        <dbReference type="ChEBI" id="CHEBI:18420"/>
    </ligand>
</feature>
<dbReference type="InterPro" id="IPR002716">
    <property type="entry name" value="PIN_dom"/>
</dbReference>
<keyword evidence="5" id="KW-0460">Magnesium</keyword>
<dbReference type="Pfam" id="PF01850">
    <property type="entry name" value="PIN"/>
    <property type="match status" value="1"/>
</dbReference>
<dbReference type="Gene3D" id="3.40.50.1010">
    <property type="entry name" value="5'-nuclease"/>
    <property type="match status" value="1"/>
</dbReference>
<keyword evidence="3 5" id="KW-0479">Metal-binding</keyword>
<protein>
    <recommendedName>
        <fullName evidence="5">Ribonuclease VapC</fullName>
        <shortName evidence="5">RNase VapC</shortName>
        <ecNumber evidence="5">3.1.-.-</ecNumber>
    </recommendedName>
    <alternativeName>
        <fullName evidence="5">Toxin VapC</fullName>
    </alternativeName>
</protein>
<keyword evidence="8" id="KW-1185">Reference proteome</keyword>
<dbReference type="PANTHER" id="PTHR35901:SF1">
    <property type="entry name" value="EXONUCLEASE VAPC9"/>
    <property type="match status" value="1"/>
</dbReference>
<evidence type="ECO:0000256" key="2">
    <source>
        <dbReference type="ARBA" id="ARBA00022722"/>
    </source>
</evidence>
<evidence type="ECO:0000256" key="1">
    <source>
        <dbReference type="ARBA" id="ARBA00022649"/>
    </source>
</evidence>
<dbReference type="EMBL" id="JBEPSH010000018">
    <property type="protein sequence ID" value="MET4580420.1"/>
    <property type="molecule type" value="Genomic_DNA"/>
</dbReference>
<dbReference type="InterPro" id="IPR051619">
    <property type="entry name" value="TypeII_TA_RNase_PINc/VapC"/>
</dbReference>
<sequence length="139" mass="15099">MRILLDTSALYKRYAQEGGSLQVQKVCEQADGIVLAAHCMAEIASVFARHLHDGAITQAQFREALAVVTGDFCEFDVQPLNPATERHTIETMQRSRLQTMDALHIGTAQAAGVDLFVTADRDQARAAEQAGLAVEMVNA</sequence>
<keyword evidence="4 5" id="KW-0378">Hydrolase</keyword>
<evidence type="ECO:0000256" key="5">
    <source>
        <dbReference type="HAMAP-Rule" id="MF_00265"/>
    </source>
</evidence>
<keyword evidence="1 5" id="KW-1277">Toxin-antitoxin system</keyword>
<dbReference type="HAMAP" id="MF_00265">
    <property type="entry name" value="VapC_Nob1"/>
    <property type="match status" value="1"/>
</dbReference>
<dbReference type="InterPro" id="IPR029060">
    <property type="entry name" value="PIN-like_dom_sf"/>
</dbReference>
<comment type="cofactor">
    <cofactor evidence="5">
        <name>Mg(2+)</name>
        <dbReference type="ChEBI" id="CHEBI:18420"/>
    </cofactor>
</comment>
<keyword evidence="5" id="KW-0800">Toxin</keyword>
<feature type="domain" description="PIN" evidence="6">
    <location>
        <begin position="3"/>
        <end position="128"/>
    </location>
</feature>
<dbReference type="EC" id="3.1.-.-" evidence="5"/>
<comment type="similarity">
    <text evidence="5">Belongs to the PINc/VapC protein family.</text>
</comment>
<comment type="caution">
    <text evidence="7">The sequence shown here is derived from an EMBL/GenBank/DDBJ whole genome shotgun (WGS) entry which is preliminary data.</text>
</comment>
<organism evidence="7 8">
    <name type="scientific">Ottowia thiooxydans</name>
    <dbReference type="NCBI Taxonomy" id="219182"/>
    <lineage>
        <taxon>Bacteria</taxon>
        <taxon>Pseudomonadati</taxon>
        <taxon>Pseudomonadota</taxon>
        <taxon>Betaproteobacteria</taxon>
        <taxon>Burkholderiales</taxon>
        <taxon>Comamonadaceae</taxon>
        <taxon>Ottowia</taxon>
    </lineage>
</organism>
<dbReference type="PANTHER" id="PTHR35901">
    <property type="entry name" value="RIBONUCLEASE VAPC3"/>
    <property type="match status" value="1"/>
</dbReference>
<evidence type="ECO:0000259" key="6">
    <source>
        <dbReference type="Pfam" id="PF01850"/>
    </source>
</evidence>
<dbReference type="InterPro" id="IPR022907">
    <property type="entry name" value="VapC_family"/>
</dbReference>
<dbReference type="SUPFAM" id="SSF88723">
    <property type="entry name" value="PIN domain-like"/>
    <property type="match status" value="1"/>
</dbReference>
<comment type="function">
    <text evidence="5">Toxic component of a toxin-antitoxin (TA) system. An RNase.</text>
</comment>